<proteinExistence type="predicted"/>
<sequence length="333" mass="38118">MRILNPLRTPSMRLFAYLLLFFGCALNLFTAALPVTDAESKEIVTRSTTGLAPRAPAVDQTVQLTWTSPLVPSRAPTPVNNESAEKEINVVEDQETEEIQAGVLEPIVTRTLRRIFQFQRRRLDVQYLHGIQWRTDSETFFWLDGDILGAPRGYRYYGRIKGQNQERGDSPHVDRFTLFLYLAGEIPSGYSFPATQDYHHRKSFTVPRATLIYQEPTSEDFYRHVTDVETKDFQMRIAKGLDHLSSRSASSPLTVNEISFLGVPQEDKDYQTHFQVKGVVDRKTVNGMISYDGKSRRSYRYTLNLSYGSTRNPVTYKKEFSIKRTVVDNASHG</sequence>
<accession>A0AA38P9E6</accession>
<evidence type="ECO:0000256" key="1">
    <source>
        <dbReference type="SAM" id="SignalP"/>
    </source>
</evidence>
<keyword evidence="1" id="KW-0732">Signal</keyword>
<comment type="caution">
    <text evidence="2">The sequence shown here is derived from an EMBL/GenBank/DDBJ whole genome shotgun (WGS) entry which is preliminary data.</text>
</comment>
<dbReference type="AlphaFoldDB" id="A0AA38P9E6"/>
<protein>
    <submittedName>
        <fullName evidence="2">Uncharacterized protein</fullName>
    </submittedName>
</protein>
<dbReference type="EMBL" id="MU806178">
    <property type="protein sequence ID" value="KAJ3838513.1"/>
    <property type="molecule type" value="Genomic_DNA"/>
</dbReference>
<keyword evidence="3" id="KW-1185">Reference proteome</keyword>
<organism evidence="2 3">
    <name type="scientific">Lentinula raphanica</name>
    <dbReference type="NCBI Taxonomy" id="153919"/>
    <lineage>
        <taxon>Eukaryota</taxon>
        <taxon>Fungi</taxon>
        <taxon>Dikarya</taxon>
        <taxon>Basidiomycota</taxon>
        <taxon>Agaricomycotina</taxon>
        <taxon>Agaricomycetes</taxon>
        <taxon>Agaricomycetidae</taxon>
        <taxon>Agaricales</taxon>
        <taxon>Marasmiineae</taxon>
        <taxon>Omphalotaceae</taxon>
        <taxon>Lentinula</taxon>
    </lineage>
</organism>
<dbReference type="PROSITE" id="PS51257">
    <property type="entry name" value="PROKAR_LIPOPROTEIN"/>
    <property type="match status" value="1"/>
</dbReference>
<feature type="chain" id="PRO_5041243392" evidence="1">
    <location>
        <begin position="33"/>
        <end position="333"/>
    </location>
</feature>
<evidence type="ECO:0000313" key="2">
    <source>
        <dbReference type="EMBL" id="KAJ3838513.1"/>
    </source>
</evidence>
<dbReference type="Proteomes" id="UP001163846">
    <property type="component" value="Unassembled WGS sequence"/>
</dbReference>
<name>A0AA38P9E6_9AGAR</name>
<feature type="signal peptide" evidence="1">
    <location>
        <begin position="1"/>
        <end position="32"/>
    </location>
</feature>
<reference evidence="2" key="1">
    <citation type="submission" date="2022-08" db="EMBL/GenBank/DDBJ databases">
        <authorList>
            <consortium name="DOE Joint Genome Institute"/>
            <person name="Min B."/>
            <person name="Riley R."/>
            <person name="Sierra-Patev S."/>
            <person name="Naranjo-Ortiz M."/>
            <person name="Looney B."/>
            <person name="Konkel Z."/>
            <person name="Slot J.C."/>
            <person name="Sakamoto Y."/>
            <person name="Steenwyk J.L."/>
            <person name="Rokas A."/>
            <person name="Carro J."/>
            <person name="Camarero S."/>
            <person name="Ferreira P."/>
            <person name="Molpeceres G."/>
            <person name="Ruiz-Duenas F.J."/>
            <person name="Serrano A."/>
            <person name="Henrissat B."/>
            <person name="Drula E."/>
            <person name="Hughes K.W."/>
            <person name="Mata J.L."/>
            <person name="Ishikawa N.K."/>
            <person name="Vargas-Isla R."/>
            <person name="Ushijima S."/>
            <person name="Smith C.A."/>
            <person name="Ahrendt S."/>
            <person name="Andreopoulos W."/>
            <person name="He G."/>
            <person name="Labutti K."/>
            <person name="Lipzen A."/>
            <person name="Ng V."/>
            <person name="Sandor L."/>
            <person name="Barry K."/>
            <person name="Martinez A.T."/>
            <person name="Xiao Y."/>
            <person name="Gibbons J.G."/>
            <person name="Terashima K."/>
            <person name="Hibbett D.S."/>
            <person name="Grigoriev I.V."/>
        </authorList>
    </citation>
    <scope>NUCLEOTIDE SEQUENCE</scope>
    <source>
        <strain evidence="2">TFB9207</strain>
    </source>
</reference>
<evidence type="ECO:0000313" key="3">
    <source>
        <dbReference type="Proteomes" id="UP001163846"/>
    </source>
</evidence>
<gene>
    <name evidence="2" type="ORF">F5878DRAFT_619328</name>
</gene>